<dbReference type="Gene3D" id="3.30.1340.30">
    <property type="match status" value="1"/>
</dbReference>
<accession>A0A5B8SSV1</accession>
<dbReference type="Proteomes" id="UP000321272">
    <property type="component" value="Chromosome"/>
</dbReference>
<gene>
    <name evidence="2" type="ORF">FGL86_12320</name>
</gene>
<protein>
    <submittedName>
        <fullName evidence="2">BON domain-containing protein</fullName>
    </submittedName>
</protein>
<evidence type="ECO:0000313" key="3">
    <source>
        <dbReference type="Proteomes" id="UP000321272"/>
    </source>
</evidence>
<reference evidence="2 3" key="1">
    <citation type="submission" date="2019-06" db="EMBL/GenBank/DDBJ databases">
        <title>Genome analyses of bacteria isolated from kimchi.</title>
        <authorList>
            <person name="Lee S."/>
            <person name="Ahn S."/>
            <person name="Roh S."/>
        </authorList>
    </citation>
    <scope>NUCLEOTIDE SEQUENCE [LARGE SCALE GENOMIC DNA]</scope>
    <source>
        <strain evidence="2 3">CBA4606</strain>
    </source>
</reference>
<dbReference type="InterPro" id="IPR014004">
    <property type="entry name" value="Transpt-assoc_nodulatn_dom_bac"/>
</dbReference>
<dbReference type="InterPro" id="IPR051686">
    <property type="entry name" value="Lipoprotein_DolP"/>
</dbReference>
<evidence type="ECO:0000259" key="1">
    <source>
        <dbReference type="PROSITE" id="PS50914"/>
    </source>
</evidence>
<keyword evidence="3" id="KW-1185">Reference proteome</keyword>
<dbReference type="PANTHER" id="PTHR34606">
    <property type="entry name" value="BON DOMAIN-CONTAINING PROTEIN"/>
    <property type="match status" value="1"/>
</dbReference>
<dbReference type="Pfam" id="PF04972">
    <property type="entry name" value="BON"/>
    <property type="match status" value="1"/>
</dbReference>
<proteinExistence type="predicted"/>
<feature type="domain" description="BON" evidence="1">
    <location>
        <begin position="53"/>
        <end position="121"/>
    </location>
</feature>
<dbReference type="PANTHER" id="PTHR34606:SF15">
    <property type="entry name" value="BON DOMAIN-CONTAINING PROTEIN"/>
    <property type="match status" value="1"/>
</dbReference>
<name>A0A5B8SSV1_9GAMM</name>
<organism evidence="2 3">
    <name type="scientific">Pistricoccus aurantiacus</name>
    <dbReference type="NCBI Taxonomy" id="1883414"/>
    <lineage>
        <taxon>Bacteria</taxon>
        <taxon>Pseudomonadati</taxon>
        <taxon>Pseudomonadota</taxon>
        <taxon>Gammaproteobacteria</taxon>
        <taxon>Oceanospirillales</taxon>
        <taxon>Halomonadaceae</taxon>
        <taxon>Pistricoccus</taxon>
    </lineage>
</organism>
<sequence length="121" mass="12908">MVPAKAVLIATDSRRPLTVHVNNFCKALLLGGWLLLLAGCATTDQQVEQTPRAEAVLETRVKAALLETPGLGAAAIIVRKEGQGVVLSGFVESEDKKDQAEEIAAGVEGVQRVDNQLEVKY</sequence>
<dbReference type="KEGG" id="paur:FGL86_12320"/>
<dbReference type="SMART" id="SM00749">
    <property type="entry name" value="BON"/>
    <property type="match status" value="1"/>
</dbReference>
<dbReference type="AlphaFoldDB" id="A0A5B8SSV1"/>
<dbReference type="EMBL" id="CP042382">
    <property type="protein sequence ID" value="QEA39776.1"/>
    <property type="molecule type" value="Genomic_DNA"/>
</dbReference>
<dbReference type="PROSITE" id="PS50914">
    <property type="entry name" value="BON"/>
    <property type="match status" value="1"/>
</dbReference>
<evidence type="ECO:0000313" key="2">
    <source>
        <dbReference type="EMBL" id="QEA39776.1"/>
    </source>
</evidence>
<dbReference type="InterPro" id="IPR007055">
    <property type="entry name" value="BON_dom"/>
</dbReference>